<organism evidence="2 3">
    <name type="scientific">Hyaloscypha variabilis (strain UAMH 11265 / GT02V1 / F)</name>
    <name type="common">Meliniomyces variabilis</name>
    <dbReference type="NCBI Taxonomy" id="1149755"/>
    <lineage>
        <taxon>Eukaryota</taxon>
        <taxon>Fungi</taxon>
        <taxon>Dikarya</taxon>
        <taxon>Ascomycota</taxon>
        <taxon>Pezizomycotina</taxon>
        <taxon>Leotiomycetes</taxon>
        <taxon>Helotiales</taxon>
        <taxon>Hyaloscyphaceae</taxon>
        <taxon>Hyaloscypha</taxon>
        <taxon>Hyaloscypha variabilis</taxon>
    </lineage>
</organism>
<feature type="region of interest" description="Disordered" evidence="1">
    <location>
        <begin position="1"/>
        <end position="32"/>
    </location>
</feature>
<feature type="region of interest" description="Disordered" evidence="1">
    <location>
        <begin position="45"/>
        <end position="66"/>
    </location>
</feature>
<dbReference type="Proteomes" id="UP000235786">
    <property type="component" value="Unassembled WGS sequence"/>
</dbReference>
<keyword evidence="3" id="KW-1185">Reference proteome</keyword>
<accession>A0A2J6RX80</accession>
<feature type="compositionally biased region" description="Polar residues" evidence="1">
    <location>
        <begin position="48"/>
        <end position="66"/>
    </location>
</feature>
<evidence type="ECO:0000313" key="2">
    <source>
        <dbReference type="EMBL" id="PMD43124.1"/>
    </source>
</evidence>
<evidence type="ECO:0000256" key="1">
    <source>
        <dbReference type="SAM" id="MobiDB-lite"/>
    </source>
</evidence>
<gene>
    <name evidence="2" type="ORF">L207DRAFT_509676</name>
</gene>
<reference evidence="2 3" key="1">
    <citation type="submission" date="2016-04" db="EMBL/GenBank/DDBJ databases">
        <title>A degradative enzymes factory behind the ericoid mycorrhizal symbiosis.</title>
        <authorList>
            <consortium name="DOE Joint Genome Institute"/>
            <person name="Martino E."/>
            <person name="Morin E."/>
            <person name="Grelet G."/>
            <person name="Kuo A."/>
            <person name="Kohler A."/>
            <person name="Daghino S."/>
            <person name="Barry K."/>
            <person name="Choi C."/>
            <person name="Cichocki N."/>
            <person name="Clum A."/>
            <person name="Copeland A."/>
            <person name="Hainaut M."/>
            <person name="Haridas S."/>
            <person name="Labutti K."/>
            <person name="Lindquist E."/>
            <person name="Lipzen A."/>
            <person name="Khouja H.-R."/>
            <person name="Murat C."/>
            <person name="Ohm R."/>
            <person name="Olson A."/>
            <person name="Spatafora J."/>
            <person name="Veneault-Fourrey C."/>
            <person name="Henrissat B."/>
            <person name="Grigoriev I."/>
            <person name="Martin F."/>
            <person name="Perotto S."/>
        </authorList>
    </citation>
    <scope>NUCLEOTIDE SEQUENCE [LARGE SCALE GENOMIC DNA]</scope>
    <source>
        <strain evidence="2 3">F</strain>
    </source>
</reference>
<dbReference type="AlphaFoldDB" id="A0A2J6RX80"/>
<dbReference type="EMBL" id="KZ613942">
    <property type="protein sequence ID" value="PMD43124.1"/>
    <property type="molecule type" value="Genomic_DNA"/>
</dbReference>
<evidence type="ECO:0000313" key="3">
    <source>
        <dbReference type="Proteomes" id="UP000235786"/>
    </source>
</evidence>
<proteinExistence type="predicted"/>
<sequence>MSPFHRILPRGTNTETSNRTSDGTSPATRQGRVMQISECLLLVPATPRLTSTYGTTSPNTLPQPAR</sequence>
<name>A0A2J6RX80_HYAVF</name>
<feature type="compositionally biased region" description="Polar residues" evidence="1">
    <location>
        <begin position="11"/>
        <end position="28"/>
    </location>
</feature>
<protein>
    <submittedName>
        <fullName evidence="2">Uncharacterized protein</fullName>
    </submittedName>
</protein>